<dbReference type="AlphaFoldDB" id="A0A0C3DNR4"/>
<dbReference type="HOGENOM" id="CLU_2623441_0_0_1"/>
<reference evidence="2" key="2">
    <citation type="submission" date="2015-01" db="EMBL/GenBank/DDBJ databases">
        <title>Evolutionary Origins and Diversification of the Mycorrhizal Mutualists.</title>
        <authorList>
            <consortium name="DOE Joint Genome Institute"/>
            <consortium name="Mycorrhizal Genomics Consortium"/>
            <person name="Kohler A."/>
            <person name="Kuo A."/>
            <person name="Nagy L.G."/>
            <person name="Floudas D."/>
            <person name="Copeland A."/>
            <person name="Barry K.W."/>
            <person name="Cichocki N."/>
            <person name="Veneault-Fourrey C."/>
            <person name="LaButti K."/>
            <person name="Lindquist E.A."/>
            <person name="Lipzen A."/>
            <person name="Lundell T."/>
            <person name="Morin E."/>
            <person name="Murat C."/>
            <person name="Riley R."/>
            <person name="Ohm R."/>
            <person name="Sun H."/>
            <person name="Tunlid A."/>
            <person name="Henrissat B."/>
            <person name="Grigoriev I.V."/>
            <person name="Hibbett D.S."/>
            <person name="Martin F."/>
        </authorList>
    </citation>
    <scope>NUCLEOTIDE SEQUENCE [LARGE SCALE GENOMIC DNA]</scope>
    <source>
        <strain evidence="2">Foug A</strain>
    </source>
</reference>
<dbReference type="InParanoid" id="A0A0C3DNR4"/>
<gene>
    <name evidence="1" type="ORF">SCLCIDRAFT_832649</name>
</gene>
<dbReference type="EMBL" id="KN822043">
    <property type="protein sequence ID" value="KIM62295.1"/>
    <property type="molecule type" value="Genomic_DNA"/>
</dbReference>
<dbReference type="Proteomes" id="UP000053989">
    <property type="component" value="Unassembled WGS sequence"/>
</dbReference>
<proteinExistence type="predicted"/>
<keyword evidence="2" id="KW-1185">Reference proteome</keyword>
<name>A0A0C3DNR4_9AGAM</name>
<protein>
    <submittedName>
        <fullName evidence="1">Uncharacterized protein</fullName>
    </submittedName>
</protein>
<organism evidence="1 2">
    <name type="scientific">Scleroderma citrinum Foug A</name>
    <dbReference type="NCBI Taxonomy" id="1036808"/>
    <lineage>
        <taxon>Eukaryota</taxon>
        <taxon>Fungi</taxon>
        <taxon>Dikarya</taxon>
        <taxon>Basidiomycota</taxon>
        <taxon>Agaricomycotina</taxon>
        <taxon>Agaricomycetes</taxon>
        <taxon>Agaricomycetidae</taxon>
        <taxon>Boletales</taxon>
        <taxon>Sclerodermatineae</taxon>
        <taxon>Sclerodermataceae</taxon>
        <taxon>Scleroderma</taxon>
    </lineage>
</organism>
<evidence type="ECO:0000313" key="1">
    <source>
        <dbReference type="EMBL" id="KIM62295.1"/>
    </source>
</evidence>
<sequence length="78" mass="8789">MQRAVLVTRFSLFEPGKAYTRLVCGVHKSSLHLSLPQGHTALSSSHGVHSKRNEFMVCFGMSIAWEGHRDVEMTYNLI</sequence>
<accession>A0A0C3DNR4</accession>
<evidence type="ECO:0000313" key="2">
    <source>
        <dbReference type="Proteomes" id="UP000053989"/>
    </source>
</evidence>
<reference evidence="1 2" key="1">
    <citation type="submission" date="2014-04" db="EMBL/GenBank/DDBJ databases">
        <authorList>
            <consortium name="DOE Joint Genome Institute"/>
            <person name="Kuo A."/>
            <person name="Kohler A."/>
            <person name="Nagy L.G."/>
            <person name="Floudas D."/>
            <person name="Copeland A."/>
            <person name="Barry K.W."/>
            <person name="Cichocki N."/>
            <person name="Veneault-Fourrey C."/>
            <person name="LaButti K."/>
            <person name="Lindquist E.A."/>
            <person name="Lipzen A."/>
            <person name="Lundell T."/>
            <person name="Morin E."/>
            <person name="Murat C."/>
            <person name="Sun H."/>
            <person name="Tunlid A."/>
            <person name="Henrissat B."/>
            <person name="Grigoriev I.V."/>
            <person name="Hibbett D.S."/>
            <person name="Martin F."/>
            <person name="Nordberg H.P."/>
            <person name="Cantor M.N."/>
            <person name="Hua S.X."/>
        </authorList>
    </citation>
    <scope>NUCLEOTIDE SEQUENCE [LARGE SCALE GENOMIC DNA]</scope>
    <source>
        <strain evidence="1 2">Foug A</strain>
    </source>
</reference>